<evidence type="ECO:0000256" key="4">
    <source>
        <dbReference type="ARBA" id="ARBA00022730"/>
    </source>
</evidence>
<keyword evidence="9 10" id="KW-0342">GTP-binding</keyword>
<evidence type="ECO:0000256" key="7">
    <source>
        <dbReference type="ARBA" id="ARBA00022833"/>
    </source>
</evidence>
<gene>
    <name evidence="10" type="primary">rsgA</name>
    <name evidence="13" type="ORF">Rain11_1595</name>
</gene>
<comment type="caution">
    <text evidence="13">The sequence shown here is derived from an EMBL/GenBank/DDBJ whole genome shotgun (WGS) entry which is preliminary data.</text>
</comment>
<comment type="subunit">
    <text evidence="10">Monomer. Associates with 30S ribosomal subunit, binds 16S rRNA.</text>
</comment>
<feature type="binding site" evidence="10">
    <location>
        <position position="269"/>
    </location>
    <ligand>
        <name>Zn(2+)</name>
        <dbReference type="ChEBI" id="CHEBI:29105"/>
    </ligand>
</feature>
<organism evidence="13 14">
    <name type="scientific">Raineya orbicola</name>
    <dbReference type="NCBI Taxonomy" id="2016530"/>
    <lineage>
        <taxon>Bacteria</taxon>
        <taxon>Pseudomonadati</taxon>
        <taxon>Bacteroidota</taxon>
        <taxon>Cytophagia</taxon>
        <taxon>Cytophagales</taxon>
        <taxon>Raineyaceae</taxon>
        <taxon>Raineya</taxon>
    </lineage>
</organism>
<dbReference type="NCBIfam" id="TIGR00157">
    <property type="entry name" value="ribosome small subunit-dependent GTPase A"/>
    <property type="match status" value="1"/>
</dbReference>
<evidence type="ECO:0000259" key="11">
    <source>
        <dbReference type="PROSITE" id="PS50936"/>
    </source>
</evidence>
<keyword evidence="7 10" id="KW-0862">Zinc</keyword>
<feature type="binding site" evidence="10">
    <location>
        <position position="271"/>
    </location>
    <ligand>
        <name>Zn(2+)</name>
        <dbReference type="ChEBI" id="CHEBI:29105"/>
    </ligand>
</feature>
<protein>
    <recommendedName>
        <fullName evidence="10">Small ribosomal subunit biogenesis GTPase RsgA</fullName>
        <ecNumber evidence="10">3.6.1.-</ecNumber>
    </recommendedName>
</protein>
<evidence type="ECO:0000313" key="14">
    <source>
        <dbReference type="Proteomes" id="UP000233387"/>
    </source>
</evidence>
<dbReference type="InterPro" id="IPR012340">
    <property type="entry name" value="NA-bd_OB-fold"/>
</dbReference>
<dbReference type="InterPro" id="IPR031944">
    <property type="entry name" value="RsgA_N"/>
</dbReference>
<keyword evidence="2 10" id="KW-0690">Ribosome biogenesis</keyword>
<comment type="subcellular location">
    <subcellularLocation>
        <location evidence="10">Cytoplasm</location>
    </subcellularLocation>
</comment>
<dbReference type="InterPro" id="IPR027417">
    <property type="entry name" value="P-loop_NTPase"/>
</dbReference>
<evidence type="ECO:0000256" key="3">
    <source>
        <dbReference type="ARBA" id="ARBA00022723"/>
    </source>
</evidence>
<dbReference type="EC" id="3.6.1.-" evidence="10"/>
<dbReference type="Gene3D" id="3.40.50.300">
    <property type="entry name" value="P-loop containing nucleotide triphosphate hydrolases"/>
    <property type="match status" value="1"/>
</dbReference>
<dbReference type="GO" id="GO:0042274">
    <property type="term" value="P:ribosomal small subunit biogenesis"/>
    <property type="evidence" value="ECO:0007669"/>
    <property type="project" value="UniProtKB-UniRule"/>
</dbReference>
<dbReference type="Pfam" id="PF03193">
    <property type="entry name" value="RsgA_GTPase"/>
    <property type="match status" value="1"/>
</dbReference>
<dbReference type="PANTHER" id="PTHR32120:SF11">
    <property type="entry name" value="SMALL RIBOSOMAL SUBUNIT BIOGENESIS GTPASE RSGA 1, MITOCHONDRIAL-RELATED"/>
    <property type="match status" value="1"/>
</dbReference>
<dbReference type="InterPro" id="IPR004881">
    <property type="entry name" value="Ribosome_biogen_GTPase_RsgA"/>
</dbReference>
<evidence type="ECO:0000256" key="1">
    <source>
        <dbReference type="ARBA" id="ARBA00022490"/>
    </source>
</evidence>
<keyword evidence="3 10" id="KW-0479">Metal-binding</keyword>
<dbReference type="PROSITE" id="PS51721">
    <property type="entry name" value="G_CP"/>
    <property type="match status" value="1"/>
</dbReference>
<dbReference type="GO" id="GO:0003924">
    <property type="term" value="F:GTPase activity"/>
    <property type="evidence" value="ECO:0007669"/>
    <property type="project" value="UniProtKB-UniRule"/>
</dbReference>
<dbReference type="GO" id="GO:0046872">
    <property type="term" value="F:metal ion binding"/>
    <property type="evidence" value="ECO:0007669"/>
    <property type="project" value="UniProtKB-KW"/>
</dbReference>
<accession>A0A2N3IE63</accession>
<dbReference type="PROSITE" id="PS50936">
    <property type="entry name" value="ENGC_GTPASE"/>
    <property type="match status" value="1"/>
</dbReference>
<name>A0A2N3IE63_9BACT</name>
<dbReference type="HAMAP" id="MF_01820">
    <property type="entry name" value="GTPase_RsgA"/>
    <property type="match status" value="1"/>
</dbReference>
<dbReference type="Pfam" id="PF16745">
    <property type="entry name" value="RsgA_N"/>
    <property type="match status" value="1"/>
</dbReference>
<comment type="function">
    <text evidence="10">One of several proteins that assist in the late maturation steps of the functional core of the 30S ribosomal subunit. Helps release RbfA from mature subunits. May play a role in the assembly of ribosomal proteins into the subunit. Circularly permuted GTPase that catalyzes slow GTP hydrolysis, GTPase activity is stimulated by the 30S ribosomal subunit.</text>
</comment>
<feature type="domain" description="EngC GTPase" evidence="11">
    <location>
        <begin position="87"/>
        <end position="237"/>
    </location>
</feature>
<comment type="cofactor">
    <cofactor evidence="10">
        <name>Zn(2+)</name>
        <dbReference type="ChEBI" id="CHEBI:29105"/>
    </cofactor>
    <text evidence="10">Binds 1 zinc ion per subunit.</text>
</comment>
<dbReference type="RefSeq" id="WP_101358862.1">
    <property type="nucleotide sequence ID" value="NZ_NKXO01000023.1"/>
</dbReference>
<keyword evidence="5 10" id="KW-0547">Nucleotide-binding</keyword>
<comment type="similarity">
    <text evidence="10">Belongs to the TRAFAC class YlqF/YawG GTPase family. RsgA subfamily.</text>
</comment>
<reference evidence="13 14" key="1">
    <citation type="submission" date="2017-06" db="EMBL/GenBank/DDBJ databases">
        <title>Raineya orbicola gen. nov., sp. nov. a slightly thermophilic bacterium of the phylum Bacteroidetes and the description of Raineyaceae fam. nov.</title>
        <authorList>
            <person name="Albuquerque L."/>
            <person name="Polonia A.R.M."/>
            <person name="Barroso C."/>
            <person name="Froufe H.J.C."/>
            <person name="Lage O."/>
            <person name="Lobo-Da-Cunha A."/>
            <person name="Egas C."/>
            <person name="Da Costa M.S."/>
        </authorList>
    </citation>
    <scope>NUCLEOTIDE SEQUENCE [LARGE SCALE GENOMIC DNA]</scope>
    <source>
        <strain evidence="13 14">SPSPC-11</strain>
    </source>
</reference>
<dbReference type="Proteomes" id="UP000233387">
    <property type="component" value="Unassembled WGS sequence"/>
</dbReference>
<dbReference type="InterPro" id="IPR030378">
    <property type="entry name" value="G_CP_dom"/>
</dbReference>
<evidence type="ECO:0000256" key="10">
    <source>
        <dbReference type="HAMAP-Rule" id="MF_01820"/>
    </source>
</evidence>
<dbReference type="Gene3D" id="2.40.50.140">
    <property type="entry name" value="Nucleic acid-binding proteins"/>
    <property type="match status" value="1"/>
</dbReference>
<dbReference type="CDD" id="cd01854">
    <property type="entry name" value="YjeQ_EngC"/>
    <property type="match status" value="1"/>
</dbReference>
<evidence type="ECO:0000313" key="13">
    <source>
        <dbReference type="EMBL" id="PKQ68617.1"/>
    </source>
</evidence>
<evidence type="ECO:0000259" key="12">
    <source>
        <dbReference type="PROSITE" id="PS51721"/>
    </source>
</evidence>
<dbReference type="InterPro" id="IPR010914">
    <property type="entry name" value="RsgA_GTPase_dom"/>
</dbReference>
<dbReference type="PANTHER" id="PTHR32120">
    <property type="entry name" value="SMALL RIBOSOMAL SUBUNIT BIOGENESIS GTPASE RSGA"/>
    <property type="match status" value="1"/>
</dbReference>
<feature type="binding site" evidence="10">
    <location>
        <begin position="127"/>
        <end position="130"/>
    </location>
    <ligand>
        <name>GTP</name>
        <dbReference type="ChEBI" id="CHEBI:37565"/>
    </ligand>
</feature>
<feature type="binding site" evidence="10">
    <location>
        <position position="277"/>
    </location>
    <ligand>
        <name>Zn(2+)</name>
        <dbReference type="ChEBI" id="CHEBI:29105"/>
    </ligand>
</feature>
<dbReference type="Gene3D" id="1.10.40.50">
    <property type="entry name" value="Probable gtpase engc, domain 3"/>
    <property type="match status" value="1"/>
</dbReference>
<dbReference type="GO" id="GO:0005737">
    <property type="term" value="C:cytoplasm"/>
    <property type="evidence" value="ECO:0007669"/>
    <property type="project" value="UniProtKB-SubCell"/>
</dbReference>
<dbReference type="GO" id="GO:0005525">
    <property type="term" value="F:GTP binding"/>
    <property type="evidence" value="ECO:0007669"/>
    <property type="project" value="UniProtKB-UniRule"/>
</dbReference>
<dbReference type="CDD" id="cd04466">
    <property type="entry name" value="S1_YloQ_GTPase"/>
    <property type="match status" value="1"/>
</dbReference>
<dbReference type="SUPFAM" id="SSF52540">
    <property type="entry name" value="P-loop containing nucleoside triphosphate hydrolases"/>
    <property type="match status" value="1"/>
</dbReference>
<keyword evidence="4 10" id="KW-0699">rRNA-binding</keyword>
<dbReference type="OrthoDB" id="9809485at2"/>
<dbReference type="EMBL" id="NKXO01000023">
    <property type="protein sequence ID" value="PKQ68617.1"/>
    <property type="molecule type" value="Genomic_DNA"/>
</dbReference>
<sequence>MQGIVIRSTGAWYEVRTNDKNIISCRLRGKFKLQDLKVTNPIAVGDKVEWEWEKDQKTGVITDILPRENYIIRKSVHKTAHAHLIATNIDQAIIIATLVAPRTSFGFIDRFLVSAETFRIPAVVVFNKSDLLDQEALRYQAEIMQIYTDIGYTCLQTSVLTQEGILDFEKILQGKVSLLSGHSGVGKSSLINAINPSLNLKTGEISDFSQKGKHTTTFAEMFELSENTFIIDTPGIKELGLVEIETDELSHYFPEMRKYLGECKFGSRCLHTHEPHCKVIEAVESGEIALFRYESYLSMLANEDNRR</sequence>
<keyword evidence="8 10" id="KW-0694">RNA-binding</keyword>
<dbReference type="SUPFAM" id="SSF50249">
    <property type="entry name" value="Nucleic acid-binding proteins"/>
    <property type="match status" value="1"/>
</dbReference>
<evidence type="ECO:0000256" key="2">
    <source>
        <dbReference type="ARBA" id="ARBA00022517"/>
    </source>
</evidence>
<evidence type="ECO:0000256" key="5">
    <source>
        <dbReference type="ARBA" id="ARBA00022741"/>
    </source>
</evidence>
<keyword evidence="1 10" id="KW-0963">Cytoplasm</keyword>
<keyword evidence="6 10" id="KW-0378">Hydrolase</keyword>
<feature type="domain" description="CP-type G" evidence="12">
    <location>
        <begin position="77"/>
        <end position="239"/>
    </location>
</feature>
<feature type="binding site" evidence="10">
    <location>
        <position position="263"/>
    </location>
    <ligand>
        <name>Zn(2+)</name>
        <dbReference type="ChEBI" id="CHEBI:29105"/>
    </ligand>
</feature>
<feature type="binding site" evidence="10">
    <location>
        <begin position="181"/>
        <end position="189"/>
    </location>
    <ligand>
        <name>GTP</name>
        <dbReference type="ChEBI" id="CHEBI:37565"/>
    </ligand>
</feature>
<dbReference type="AlphaFoldDB" id="A0A2N3IE63"/>
<evidence type="ECO:0000256" key="6">
    <source>
        <dbReference type="ARBA" id="ARBA00022801"/>
    </source>
</evidence>
<evidence type="ECO:0000256" key="9">
    <source>
        <dbReference type="ARBA" id="ARBA00023134"/>
    </source>
</evidence>
<proteinExistence type="inferred from homology"/>
<keyword evidence="14" id="KW-1185">Reference proteome</keyword>
<evidence type="ECO:0000256" key="8">
    <source>
        <dbReference type="ARBA" id="ARBA00022884"/>
    </source>
</evidence>
<dbReference type="GO" id="GO:0019843">
    <property type="term" value="F:rRNA binding"/>
    <property type="evidence" value="ECO:0007669"/>
    <property type="project" value="UniProtKB-KW"/>
</dbReference>